<dbReference type="SUPFAM" id="SSF53756">
    <property type="entry name" value="UDP-Glycosyltransferase/glycogen phosphorylase"/>
    <property type="match status" value="1"/>
</dbReference>
<dbReference type="InterPro" id="IPR007235">
    <property type="entry name" value="Glyco_trans_28_C"/>
</dbReference>
<evidence type="ECO:0000313" key="6">
    <source>
        <dbReference type="Proteomes" id="UP000229574"/>
    </source>
</evidence>
<keyword evidence="1" id="KW-0328">Glycosyltransferase</keyword>
<proteinExistence type="predicted"/>
<accession>A0A2H0WY91</accession>
<evidence type="ECO:0000259" key="4">
    <source>
        <dbReference type="Pfam" id="PF04101"/>
    </source>
</evidence>
<sequence>MHTIVVTGGHHNSALVVAQELVRRGHKVVWIGHKQSSRGDAHDSAEYLEVTSAQIPFYNLNAGKLILNLSELIRFPVGLSQALSLLRQIKPHAVLSFGGYLGGTVAIAGKLLGIPIYLHEQTVTAGRANKLIARLAQVVYLTYPDSAKHLSAKHIEVVGLPLRSSILTSKSKTLFSRKRPTLLVMGGKQGAHVLNQFIFAHLSDLLTYFNIVHQTGTNSKTQDYERACALQNTLASLADCYLPRGYIGESEIGSYLHSTQLYLGRSGAHICYELGVLGLTSILVPLMSTHDAEQLKNARILESARLALILPQSRLTLPQFTSAVTQLKQLKGTKLPLPIDATNILVNHLLKQLG</sequence>
<dbReference type="Pfam" id="PF03033">
    <property type="entry name" value="Glyco_transf_28"/>
    <property type="match status" value="1"/>
</dbReference>
<name>A0A2H0WY91_9BACT</name>
<evidence type="ECO:0000259" key="3">
    <source>
        <dbReference type="Pfam" id="PF03033"/>
    </source>
</evidence>
<dbReference type="Gene3D" id="3.40.50.2000">
    <property type="entry name" value="Glycogen Phosphorylase B"/>
    <property type="match status" value="2"/>
</dbReference>
<dbReference type="CDD" id="cd03785">
    <property type="entry name" value="GT28_MurG"/>
    <property type="match status" value="1"/>
</dbReference>
<reference evidence="6" key="1">
    <citation type="submission" date="2017-09" db="EMBL/GenBank/DDBJ databases">
        <title>Depth-based differentiation of microbial function through sediment-hosted aquifers and enrichment of novel symbionts in the deep terrestrial subsurface.</title>
        <authorList>
            <person name="Probst A.J."/>
            <person name="Ladd B."/>
            <person name="Jarett J.K."/>
            <person name="Geller-Mcgrath D.E."/>
            <person name="Sieber C.M.K."/>
            <person name="Emerson J.B."/>
            <person name="Anantharaman K."/>
            <person name="Thomas B.C."/>
            <person name="Malmstrom R."/>
            <person name="Stieglmeier M."/>
            <person name="Klingl A."/>
            <person name="Woyke T."/>
            <person name="Ryan C.M."/>
            <person name="Banfield J.F."/>
        </authorList>
    </citation>
    <scope>NUCLEOTIDE SEQUENCE [LARGE SCALE GENOMIC DNA]</scope>
</reference>
<dbReference type="Proteomes" id="UP000229574">
    <property type="component" value="Unassembled WGS sequence"/>
</dbReference>
<dbReference type="Pfam" id="PF04101">
    <property type="entry name" value="Glyco_tran_28_C"/>
    <property type="match status" value="1"/>
</dbReference>
<dbReference type="GO" id="GO:1901137">
    <property type="term" value="P:carbohydrate derivative biosynthetic process"/>
    <property type="evidence" value="ECO:0007669"/>
    <property type="project" value="UniProtKB-ARBA"/>
</dbReference>
<protein>
    <recommendedName>
        <fullName evidence="7">Undecaprenyldiphospho-muramoylpentapeptide beta-N-acetylglucosaminyltransferase</fullName>
    </recommendedName>
</protein>
<evidence type="ECO:0000256" key="2">
    <source>
        <dbReference type="ARBA" id="ARBA00022679"/>
    </source>
</evidence>
<feature type="domain" description="Glycosyltransferase family 28 N-terminal" evidence="3">
    <location>
        <begin position="7"/>
        <end position="140"/>
    </location>
</feature>
<dbReference type="GO" id="GO:0016758">
    <property type="term" value="F:hexosyltransferase activity"/>
    <property type="evidence" value="ECO:0007669"/>
    <property type="project" value="InterPro"/>
</dbReference>
<evidence type="ECO:0000313" key="5">
    <source>
        <dbReference type="EMBL" id="PIS17633.1"/>
    </source>
</evidence>
<organism evidence="5 6">
    <name type="scientific">Candidatus Collierbacteria bacterium CG09_land_8_20_14_0_10_46_12</name>
    <dbReference type="NCBI Taxonomy" id="1974533"/>
    <lineage>
        <taxon>Bacteria</taxon>
        <taxon>Candidatus Collieribacteriota</taxon>
    </lineage>
</organism>
<dbReference type="PANTHER" id="PTHR21015:SF22">
    <property type="entry name" value="GLYCOSYLTRANSFERASE"/>
    <property type="match status" value="1"/>
</dbReference>
<dbReference type="InterPro" id="IPR004276">
    <property type="entry name" value="GlycoTrans_28_N"/>
</dbReference>
<feature type="domain" description="Glycosyl transferase family 28 C-terminal" evidence="4">
    <location>
        <begin position="181"/>
        <end position="329"/>
    </location>
</feature>
<keyword evidence="2" id="KW-0808">Transferase</keyword>
<dbReference type="PANTHER" id="PTHR21015">
    <property type="entry name" value="UDP-N-ACETYLGLUCOSAMINE--N-ACETYLMURAMYL-(PENTAPEPTIDE) PYROPHOSPHORYL-UNDECAPRENOL N-ACETYLGLUCOSAMINE TRANSFERASE 1"/>
    <property type="match status" value="1"/>
</dbReference>
<dbReference type="GO" id="GO:0005975">
    <property type="term" value="P:carbohydrate metabolic process"/>
    <property type="evidence" value="ECO:0007669"/>
    <property type="project" value="InterPro"/>
</dbReference>
<evidence type="ECO:0008006" key="7">
    <source>
        <dbReference type="Google" id="ProtNLM"/>
    </source>
</evidence>
<dbReference type="AlphaFoldDB" id="A0A2H0WY91"/>
<evidence type="ECO:0000256" key="1">
    <source>
        <dbReference type="ARBA" id="ARBA00022676"/>
    </source>
</evidence>
<comment type="caution">
    <text evidence="5">The sequence shown here is derived from an EMBL/GenBank/DDBJ whole genome shotgun (WGS) entry which is preliminary data.</text>
</comment>
<dbReference type="EMBL" id="PEYY01000134">
    <property type="protein sequence ID" value="PIS17633.1"/>
    <property type="molecule type" value="Genomic_DNA"/>
</dbReference>
<gene>
    <name evidence="5" type="ORF">COT54_03690</name>
</gene>